<dbReference type="PANTHER" id="PTHR34462">
    <property type="entry name" value="OS05G0587400 PROTEIN"/>
    <property type="match status" value="1"/>
</dbReference>
<evidence type="ECO:0000256" key="1">
    <source>
        <dbReference type="SAM" id="Coils"/>
    </source>
</evidence>
<accession>A0A835RQL1</accession>
<proteinExistence type="predicted"/>
<feature type="coiled-coil region" evidence="1">
    <location>
        <begin position="210"/>
        <end position="244"/>
    </location>
</feature>
<evidence type="ECO:0000313" key="2">
    <source>
        <dbReference type="EMBL" id="KAG0493574.1"/>
    </source>
</evidence>
<gene>
    <name evidence="2" type="ORF">HPP92_004568</name>
</gene>
<dbReference type="AlphaFoldDB" id="A0A835RQL1"/>
<dbReference type="OrthoDB" id="1883104at2759"/>
<dbReference type="PANTHER" id="PTHR34462:SF1">
    <property type="entry name" value="OS05G0587400 PROTEIN"/>
    <property type="match status" value="1"/>
</dbReference>
<organism evidence="2 3">
    <name type="scientific">Vanilla planifolia</name>
    <name type="common">Vanilla</name>
    <dbReference type="NCBI Taxonomy" id="51239"/>
    <lineage>
        <taxon>Eukaryota</taxon>
        <taxon>Viridiplantae</taxon>
        <taxon>Streptophyta</taxon>
        <taxon>Embryophyta</taxon>
        <taxon>Tracheophyta</taxon>
        <taxon>Spermatophyta</taxon>
        <taxon>Magnoliopsida</taxon>
        <taxon>Liliopsida</taxon>
        <taxon>Asparagales</taxon>
        <taxon>Orchidaceae</taxon>
        <taxon>Vanilloideae</taxon>
        <taxon>Vanilleae</taxon>
        <taxon>Vanilla</taxon>
    </lineage>
</organism>
<reference evidence="2 3" key="1">
    <citation type="journal article" date="2020" name="Nat. Food">
        <title>A phased Vanilla planifolia genome enables genetic improvement of flavour and production.</title>
        <authorList>
            <person name="Hasing T."/>
            <person name="Tang H."/>
            <person name="Brym M."/>
            <person name="Khazi F."/>
            <person name="Huang T."/>
            <person name="Chambers A.H."/>
        </authorList>
    </citation>
    <scope>NUCLEOTIDE SEQUENCE [LARGE SCALE GENOMIC DNA]</scope>
    <source>
        <tissue evidence="2">Leaf</tissue>
    </source>
</reference>
<protein>
    <submittedName>
        <fullName evidence="2">Uncharacterized protein</fullName>
    </submittedName>
</protein>
<dbReference type="EMBL" id="JADCNM010000002">
    <property type="protein sequence ID" value="KAG0493574.1"/>
    <property type="molecule type" value="Genomic_DNA"/>
</dbReference>
<keyword evidence="1" id="KW-0175">Coiled coil</keyword>
<name>A0A835RQL1_VANPL</name>
<evidence type="ECO:0000313" key="3">
    <source>
        <dbReference type="Proteomes" id="UP000639772"/>
    </source>
</evidence>
<comment type="caution">
    <text evidence="2">The sequence shown here is derived from an EMBL/GenBank/DDBJ whole genome shotgun (WGS) entry which is preliminary data.</text>
</comment>
<sequence>MSLDKYHEDLSKFFASKTLNLRFNGFELFWGFKKWRIKMRSKTDRSIQGEQQIERFKGDGPNWILIAGGALLSTLSIRFVCKLKQAFEARGANRDGIGRKDTNKCGNGVVCQLHSDMCCIAQEKSNCIHCSIGDAPVEIKQASNAPISKDSDLLLPLVKLSKKHPDGCTMWASSPELLELSNRPFHPSTGSESPSISETGSDIYTKREVIHKLRQQLKKRDEMILEMQNQIADLQNSLSSQASQVTRLRSQLDATNRELFVSDREIQRLRKIVANNCLLRSSSPEKLTSSANWQLETSNVYYSDCLNDLGMNCVGGREKVKGDWERMELEKEIGELREVAQGKDFLLQSYKEQTAELCSTIKELEFRLESEEHNTI</sequence>
<dbReference type="Proteomes" id="UP000639772">
    <property type="component" value="Unassembled WGS sequence"/>
</dbReference>